<gene>
    <name evidence="2" type="ORF">Mal15_64210</name>
</gene>
<protein>
    <recommendedName>
        <fullName evidence="1">Rad50/SbcC-type AAA domain-containing protein</fullName>
    </recommendedName>
</protein>
<dbReference type="GO" id="GO:0016887">
    <property type="term" value="F:ATP hydrolysis activity"/>
    <property type="evidence" value="ECO:0007669"/>
    <property type="project" value="InterPro"/>
</dbReference>
<dbReference type="EMBL" id="CP036264">
    <property type="protein sequence ID" value="QEG02334.1"/>
    <property type="molecule type" value="Genomic_DNA"/>
</dbReference>
<evidence type="ECO:0000313" key="2">
    <source>
        <dbReference type="EMBL" id="QEG02334.1"/>
    </source>
</evidence>
<dbReference type="SUPFAM" id="SSF52540">
    <property type="entry name" value="P-loop containing nucleoside triphosphate hydrolases"/>
    <property type="match status" value="1"/>
</dbReference>
<evidence type="ECO:0000313" key="3">
    <source>
        <dbReference type="Proteomes" id="UP000321353"/>
    </source>
</evidence>
<feature type="domain" description="Rad50/SbcC-type AAA" evidence="1">
    <location>
        <begin position="32"/>
        <end position="143"/>
    </location>
</feature>
<dbReference type="InterPro" id="IPR038729">
    <property type="entry name" value="Rad50/SbcC_AAA"/>
</dbReference>
<sequence>MGAFSVKRIRASDHWRRVVAPRNNRPLRLISLEYSGLLGLGDGKIPLHPVLTVICGANGVGKSTLLTACRLCIDFENAATRSKSRHGSCKIELSLAVSNGNQHNFKLDTGIHTKPDDIEFPVYRIDAGEEWFRIKNLVRNEENWQEVLDAVDPRVLNPGDLNRLSYLTQKTYSECLVYEIEDFAGLPTFPYVEVKVNGTQYKFEEMGAGEGALFLMWWHFDRIQHPCVVLLEEPETHTTGHSQRALMDCLAEQCESRVCSIVTTHSTEIISHVPKECLRLFVRNGNNVDVTQSPNNSLLGMTLGVDVRAELLVLVEDRCARELGKEILRRYRPDVLSNVVFKDVGSNDVVCANGKVFPPVEFLNILCLLDGNERGNFDILDGVKRPVEFLPSNLAPEEFLWQYCESKKAQIAEALDSDAATVNAILASINGFDHHDWFCDLASRLGISYERLLAVLLRIIVSVEAEIAEACQELADGIALHVKSN</sequence>
<dbReference type="InterPro" id="IPR027417">
    <property type="entry name" value="P-loop_NTPase"/>
</dbReference>
<dbReference type="AlphaFoldDB" id="A0A5B9MN21"/>
<accession>A0A5B9MN21</accession>
<keyword evidence="3" id="KW-1185">Reference proteome</keyword>
<name>A0A5B9MN21_9BACT</name>
<dbReference type="InterPro" id="IPR051396">
    <property type="entry name" value="Bact_Antivir_Def_Nuclease"/>
</dbReference>
<proteinExistence type="predicted"/>
<dbReference type="Proteomes" id="UP000321353">
    <property type="component" value="Chromosome"/>
</dbReference>
<dbReference type="PANTHER" id="PTHR43581:SF2">
    <property type="entry name" value="EXCINUCLEASE ATPASE SUBUNIT"/>
    <property type="match status" value="1"/>
</dbReference>
<dbReference type="GO" id="GO:0006302">
    <property type="term" value="P:double-strand break repair"/>
    <property type="evidence" value="ECO:0007669"/>
    <property type="project" value="InterPro"/>
</dbReference>
<dbReference type="KEGG" id="smam:Mal15_64210"/>
<dbReference type="PANTHER" id="PTHR43581">
    <property type="entry name" value="ATP/GTP PHOSPHATASE"/>
    <property type="match status" value="1"/>
</dbReference>
<dbReference type="Gene3D" id="3.40.50.300">
    <property type="entry name" value="P-loop containing nucleotide triphosphate hydrolases"/>
    <property type="match status" value="1"/>
</dbReference>
<organism evidence="2 3">
    <name type="scientific">Stieleria maiorica</name>
    <dbReference type="NCBI Taxonomy" id="2795974"/>
    <lineage>
        <taxon>Bacteria</taxon>
        <taxon>Pseudomonadati</taxon>
        <taxon>Planctomycetota</taxon>
        <taxon>Planctomycetia</taxon>
        <taxon>Pirellulales</taxon>
        <taxon>Pirellulaceae</taxon>
        <taxon>Stieleria</taxon>
    </lineage>
</organism>
<dbReference type="Pfam" id="PF13476">
    <property type="entry name" value="AAA_23"/>
    <property type="match status" value="1"/>
</dbReference>
<reference evidence="2 3" key="1">
    <citation type="submission" date="2019-02" db="EMBL/GenBank/DDBJ databases">
        <title>Planctomycetal bacteria perform biofilm scaping via a novel small molecule.</title>
        <authorList>
            <person name="Jeske O."/>
            <person name="Boedeker C."/>
            <person name="Wiegand S."/>
            <person name="Breitling P."/>
            <person name="Kallscheuer N."/>
            <person name="Jogler M."/>
            <person name="Rohde M."/>
            <person name="Petersen J."/>
            <person name="Medema M.H."/>
            <person name="Surup F."/>
            <person name="Jogler C."/>
        </authorList>
    </citation>
    <scope>NUCLEOTIDE SEQUENCE [LARGE SCALE GENOMIC DNA]</scope>
    <source>
        <strain evidence="2 3">Mal15</strain>
    </source>
</reference>
<evidence type="ECO:0000259" key="1">
    <source>
        <dbReference type="Pfam" id="PF13476"/>
    </source>
</evidence>